<accession>A0A9J6RJH9</accession>
<sequence length="390" mass="45023">MFKQYFLTLLAVVVFVVLATAGFCWAVDPYGLYGAYTNEGSFKKPEVNNQIRLHKRAQLQRNQYDALILGNSRAFRAYDPEHEFFEGYRSYNLALSGAHINEVYHSLIYASRYSDIKKVLLVLDYSLQKDIEASDYIPSAKTFKSSGFEFGDVASDFRDTLLSVAALKDSGKIFLSKDGADRDRVTEKGFYKIKRENYFEKEFRRLELGYLEKLVKSNVASQLLANHKLYKEKYHELLAFLYENKIDTTIIISPLHARFLQVYHEAGLWPDFEAWKTLLVKENALLANTYGMKPYPLYDAAVYNAMNEELIRKDVAARWYFESSHAKPEYGASLLNEVMSARGGDFAVRLDAGDLETHLRSQKEKWRHYLERAGEQILHINRAGARLINK</sequence>
<evidence type="ECO:0000313" key="1">
    <source>
        <dbReference type="EMBL" id="MCZ0864546.1"/>
    </source>
</evidence>
<dbReference type="RefSeq" id="WP_258330700.1">
    <property type="nucleotide sequence ID" value="NZ_JAPTGG010000003.1"/>
</dbReference>
<organism evidence="1 2">
    <name type="scientific">Dasania phycosphaerae</name>
    <dbReference type="NCBI Taxonomy" id="2950436"/>
    <lineage>
        <taxon>Bacteria</taxon>
        <taxon>Pseudomonadati</taxon>
        <taxon>Pseudomonadota</taxon>
        <taxon>Gammaproteobacteria</taxon>
        <taxon>Cellvibrionales</taxon>
        <taxon>Spongiibacteraceae</taxon>
        <taxon>Dasania</taxon>
    </lineage>
</organism>
<proteinExistence type="predicted"/>
<gene>
    <name evidence="1" type="ORF">O0V09_05005</name>
</gene>
<dbReference type="EMBL" id="JAPTGG010000003">
    <property type="protein sequence ID" value="MCZ0864546.1"/>
    <property type="molecule type" value="Genomic_DNA"/>
</dbReference>
<dbReference type="Proteomes" id="UP001069090">
    <property type="component" value="Unassembled WGS sequence"/>
</dbReference>
<dbReference type="AlphaFoldDB" id="A0A9J6RJH9"/>
<protein>
    <submittedName>
        <fullName evidence="1">Uncharacterized protein</fullName>
    </submittedName>
</protein>
<reference evidence="1 2" key="1">
    <citation type="submission" date="2022-12" db="EMBL/GenBank/DDBJ databases">
        <title>Dasania phycosphaerae sp. nov., isolated from particulate material of the south coast of Korea.</title>
        <authorList>
            <person name="Jiang Y."/>
        </authorList>
    </citation>
    <scope>NUCLEOTIDE SEQUENCE [LARGE SCALE GENOMIC DNA]</scope>
    <source>
        <strain evidence="1 2">GY-19</strain>
    </source>
</reference>
<comment type="caution">
    <text evidence="1">The sequence shown here is derived from an EMBL/GenBank/DDBJ whole genome shotgun (WGS) entry which is preliminary data.</text>
</comment>
<name>A0A9J6RJH9_9GAMM</name>
<keyword evidence="2" id="KW-1185">Reference proteome</keyword>
<evidence type="ECO:0000313" key="2">
    <source>
        <dbReference type="Proteomes" id="UP001069090"/>
    </source>
</evidence>